<reference evidence="1" key="1">
    <citation type="submission" date="2018-05" db="EMBL/GenBank/DDBJ databases">
        <authorList>
            <person name="Lanie J.A."/>
            <person name="Ng W.-L."/>
            <person name="Kazmierczak K.M."/>
            <person name="Andrzejewski T.M."/>
            <person name="Davidsen T.M."/>
            <person name="Wayne K.J."/>
            <person name="Tettelin H."/>
            <person name="Glass J.I."/>
            <person name="Rusch D."/>
            <person name="Podicherti R."/>
            <person name="Tsui H.-C.T."/>
            <person name="Winkler M.E."/>
        </authorList>
    </citation>
    <scope>NUCLEOTIDE SEQUENCE</scope>
</reference>
<evidence type="ECO:0000313" key="1">
    <source>
        <dbReference type="EMBL" id="SVE51145.1"/>
    </source>
</evidence>
<sequence>MNLDTVEKMLILADKQANFNPESYWILSSFDGEELDYSDNKEDFTRTFKELSVKWIGREAVIQWLVSNQILFEVISHDFLPEEREALGEVFEETKSVLKPNL</sequence>
<dbReference type="EMBL" id="UINC01222383">
    <property type="protein sequence ID" value="SVE51145.1"/>
    <property type="molecule type" value="Genomic_DNA"/>
</dbReference>
<accession>A0A383E431</accession>
<organism evidence="1">
    <name type="scientific">marine metagenome</name>
    <dbReference type="NCBI Taxonomy" id="408172"/>
    <lineage>
        <taxon>unclassified sequences</taxon>
        <taxon>metagenomes</taxon>
        <taxon>ecological metagenomes</taxon>
    </lineage>
</organism>
<gene>
    <name evidence="1" type="ORF">METZ01_LOCUS503999</name>
</gene>
<dbReference type="AlphaFoldDB" id="A0A383E431"/>
<protein>
    <submittedName>
        <fullName evidence="1">Uncharacterized protein</fullName>
    </submittedName>
</protein>
<proteinExistence type="predicted"/>
<feature type="non-terminal residue" evidence="1">
    <location>
        <position position="102"/>
    </location>
</feature>
<name>A0A383E431_9ZZZZ</name>